<accession>A0A5C6B8N3</accession>
<keyword evidence="5" id="KW-1185">Reference proteome</keyword>
<dbReference type="RefSeq" id="WP_146518118.1">
    <property type="nucleotide sequence ID" value="NZ_CP151726.1"/>
</dbReference>
<dbReference type="Proteomes" id="UP000320176">
    <property type="component" value="Unassembled WGS sequence"/>
</dbReference>
<organism evidence="4 5">
    <name type="scientific">Stieleria varia</name>
    <dbReference type="NCBI Taxonomy" id="2528005"/>
    <lineage>
        <taxon>Bacteria</taxon>
        <taxon>Pseudomonadati</taxon>
        <taxon>Planctomycetota</taxon>
        <taxon>Planctomycetia</taxon>
        <taxon>Pirellulales</taxon>
        <taxon>Pirellulaceae</taxon>
        <taxon>Stieleria</taxon>
    </lineage>
</organism>
<keyword evidence="2" id="KW-0472">Membrane</keyword>
<gene>
    <name evidence="4" type="ORF">Pla52n_05800</name>
</gene>
<dbReference type="EMBL" id="SJPN01000001">
    <property type="protein sequence ID" value="TWU08002.1"/>
    <property type="molecule type" value="Genomic_DNA"/>
</dbReference>
<comment type="caution">
    <text evidence="4">The sequence shown here is derived from an EMBL/GenBank/DDBJ whole genome shotgun (WGS) entry which is preliminary data.</text>
</comment>
<evidence type="ECO:0000256" key="2">
    <source>
        <dbReference type="SAM" id="Phobius"/>
    </source>
</evidence>
<dbReference type="InterPro" id="IPR015943">
    <property type="entry name" value="WD40/YVTN_repeat-like_dom_sf"/>
</dbReference>
<sequence>MLANELIDQLERRGLLDQEIIEALREQLDQGGARVTPEAVAKLLVDNGQLTRFQATKLIGELRSGEYAGDAEVVEVTAVDDLGIADDSLDGEVVEVMVDDDAMDAVPVEAFAVDAMPVEAVAVEAMPVEAVPVNGGGGDRPERPRSRVKKADDEKSQWDSFKIYGYVFIIGFLVLVGGGLWFLLSRGSADDHIALGDKLYTQQNYTAAQERYEEFLDRFGQSNQYSSRARTNIAMSELFRAKGMSDPTRGLELAKEILPKIESEEGLNDQRNNLAGLLVDIAENIANAADEATITSEKETLLGKLDEQMELTQNGAYVTSTMRTALAGRLAAIEESQKRVERDINRNIRLDSAVDQMTTLLDEKKTKDAYDIRFELLRDFPELADNERLVKLIGTASDIQKTLVEPAGSVPKSETAEEVEQPRTMVLTARSGGRASDLRDEVLFLRSKGSVLGFKGEDGTLLWRRYVGSGRNHSPVRLEGGVGVLLSESTHYQIERCDGFDGKLQWRSVIGEPFNQPEVERDDIYVTTQKGRLIAIDAITGDAKWAQQIPQNTDVAPGVDGKLGRCYLPGDHSNVYVLNSKNGQCTDSYYLGHAAGTIAVPPVPLLGHVFVVENRGADFCLVHILGVNEQGDEIRKAQDPVRMTGNVIVPPIITQQRRVIVLTDRGQVSVFDVEPTATSEQVSVVAKQVASYDTPTLTQMAVGRSQMWITGTRIGRYELQINKERVVADWLKHEGDTFIGQPFASDETLVHARVQRGTSGLRVTAVDPVTGKEIWRNDVGASIVMLRRAPAGVHALTSQAALFELDAEALKTGATRPPLENRGAEGITMRFEDPLDIDENRVALVNQESGQQVIVYDPSRPQEKLRLVSLNLPDGSPNGGGMIAGGGLFLPLDSGRAVVMNFLTGAPLGSPFQPVSDPVGKVTWTNPVRFPEDPDQVVIADSRKGIYRLRVGDRINDLASGEIETPLLGTVAGVGNVFIGATSGPAADFMVGYEMNGLKEKFRVLLDGRVTWGPVAAGDIAMVMTADNMLRGITVDGKVRFSVQMPKGKPVGEPVAHGSNWVLIGQNGWVNLIDPTDGKIVHQQDVGQPFFATPLMIKNSLLVPGEEGVVYVVSLPEAN</sequence>
<feature type="domain" description="Pyrrolo-quinoline quinone repeat" evidence="3">
    <location>
        <begin position="448"/>
        <end position="596"/>
    </location>
</feature>
<dbReference type="Gene3D" id="2.130.10.10">
    <property type="entry name" value="YVTN repeat-like/Quinoprotein amine dehydrogenase"/>
    <property type="match status" value="3"/>
</dbReference>
<keyword evidence="2" id="KW-1133">Transmembrane helix</keyword>
<evidence type="ECO:0000256" key="1">
    <source>
        <dbReference type="SAM" id="MobiDB-lite"/>
    </source>
</evidence>
<evidence type="ECO:0000313" key="4">
    <source>
        <dbReference type="EMBL" id="TWU08002.1"/>
    </source>
</evidence>
<dbReference type="OrthoDB" id="226874at2"/>
<feature type="compositionally biased region" description="Basic and acidic residues" evidence="1">
    <location>
        <begin position="139"/>
        <end position="151"/>
    </location>
</feature>
<feature type="transmembrane region" description="Helical" evidence="2">
    <location>
        <begin position="163"/>
        <end position="184"/>
    </location>
</feature>
<dbReference type="SUPFAM" id="SSF50998">
    <property type="entry name" value="Quinoprotein alcohol dehydrogenase-like"/>
    <property type="match status" value="2"/>
</dbReference>
<dbReference type="InterPro" id="IPR011047">
    <property type="entry name" value="Quinoprotein_ADH-like_sf"/>
</dbReference>
<dbReference type="Pfam" id="PF13360">
    <property type="entry name" value="PQQ_2"/>
    <property type="match status" value="1"/>
</dbReference>
<feature type="region of interest" description="Disordered" evidence="1">
    <location>
        <begin position="132"/>
        <end position="151"/>
    </location>
</feature>
<name>A0A5C6B8N3_9BACT</name>
<dbReference type="InterPro" id="IPR018391">
    <property type="entry name" value="PQQ_b-propeller_rpt"/>
</dbReference>
<dbReference type="InterPro" id="IPR002372">
    <property type="entry name" value="PQQ_rpt_dom"/>
</dbReference>
<evidence type="ECO:0000313" key="5">
    <source>
        <dbReference type="Proteomes" id="UP000320176"/>
    </source>
</evidence>
<dbReference type="PANTHER" id="PTHR34512:SF30">
    <property type="entry name" value="OUTER MEMBRANE PROTEIN ASSEMBLY FACTOR BAMB"/>
    <property type="match status" value="1"/>
</dbReference>
<proteinExistence type="predicted"/>
<dbReference type="SMART" id="SM00564">
    <property type="entry name" value="PQQ"/>
    <property type="match status" value="3"/>
</dbReference>
<protein>
    <submittedName>
        <fullName evidence="4">Outer membrane biogenesis protein BamB</fullName>
    </submittedName>
</protein>
<reference evidence="4 5" key="1">
    <citation type="submission" date="2019-02" db="EMBL/GenBank/DDBJ databases">
        <title>Deep-cultivation of Planctomycetes and their phenomic and genomic characterization uncovers novel biology.</title>
        <authorList>
            <person name="Wiegand S."/>
            <person name="Jogler M."/>
            <person name="Boedeker C."/>
            <person name="Pinto D."/>
            <person name="Vollmers J."/>
            <person name="Rivas-Marin E."/>
            <person name="Kohn T."/>
            <person name="Peeters S.H."/>
            <person name="Heuer A."/>
            <person name="Rast P."/>
            <person name="Oberbeckmann S."/>
            <person name="Bunk B."/>
            <person name="Jeske O."/>
            <person name="Meyerdierks A."/>
            <person name="Storesund J.E."/>
            <person name="Kallscheuer N."/>
            <person name="Luecker S."/>
            <person name="Lage O.M."/>
            <person name="Pohl T."/>
            <person name="Merkel B.J."/>
            <person name="Hornburger P."/>
            <person name="Mueller R.-W."/>
            <person name="Bruemmer F."/>
            <person name="Labrenz M."/>
            <person name="Spormann A.M."/>
            <person name="Op Den Camp H."/>
            <person name="Overmann J."/>
            <person name="Amann R."/>
            <person name="Jetten M.S.M."/>
            <person name="Mascher T."/>
            <person name="Medema M.H."/>
            <person name="Devos D.P."/>
            <person name="Kaster A.-K."/>
            <person name="Ovreas L."/>
            <person name="Rohde M."/>
            <person name="Galperin M.Y."/>
            <person name="Jogler C."/>
        </authorList>
    </citation>
    <scope>NUCLEOTIDE SEQUENCE [LARGE SCALE GENOMIC DNA]</scope>
    <source>
        <strain evidence="4 5">Pla52n</strain>
    </source>
</reference>
<keyword evidence="2" id="KW-0812">Transmembrane</keyword>
<evidence type="ECO:0000259" key="3">
    <source>
        <dbReference type="Pfam" id="PF13360"/>
    </source>
</evidence>
<dbReference type="PANTHER" id="PTHR34512">
    <property type="entry name" value="CELL SURFACE PROTEIN"/>
    <property type="match status" value="1"/>
</dbReference>
<dbReference type="AlphaFoldDB" id="A0A5C6B8N3"/>